<evidence type="ECO:0000313" key="3">
    <source>
        <dbReference type="Proteomes" id="UP000299102"/>
    </source>
</evidence>
<proteinExistence type="predicted"/>
<feature type="compositionally biased region" description="Low complexity" evidence="1">
    <location>
        <begin position="75"/>
        <end position="87"/>
    </location>
</feature>
<gene>
    <name evidence="2" type="ORF">EVAR_3411_1</name>
</gene>
<name>A0A4C1SUQ4_EUMVA</name>
<dbReference type="Proteomes" id="UP000299102">
    <property type="component" value="Unassembled WGS sequence"/>
</dbReference>
<dbReference type="EMBL" id="BGZK01000016">
    <property type="protein sequence ID" value="GBP05077.1"/>
    <property type="molecule type" value="Genomic_DNA"/>
</dbReference>
<feature type="region of interest" description="Disordered" evidence="1">
    <location>
        <begin position="1"/>
        <end position="21"/>
    </location>
</feature>
<feature type="compositionally biased region" description="Polar residues" evidence="1">
    <location>
        <begin position="10"/>
        <end position="19"/>
    </location>
</feature>
<protein>
    <submittedName>
        <fullName evidence="2">Uncharacterized protein</fullName>
    </submittedName>
</protein>
<sequence length="96" mass="10276">MDGPSENKRSSPSMDTHNTGRVIIAVRATVHKSELELRAPRPSRGLSAAFRPPPLIVGQPPRKKIGRPQSRKAGRAAGYGCGARTARPVTSARRPA</sequence>
<comment type="caution">
    <text evidence="2">The sequence shown here is derived from an EMBL/GenBank/DDBJ whole genome shotgun (WGS) entry which is preliminary data.</text>
</comment>
<evidence type="ECO:0000313" key="2">
    <source>
        <dbReference type="EMBL" id="GBP05077.1"/>
    </source>
</evidence>
<accession>A0A4C1SUQ4</accession>
<feature type="compositionally biased region" description="Basic residues" evidence="1">
    <location>
        <begin position="61"/>
        <end position="74"/>
    </location>
</feature>
<feature type="region of interest" description="Disordered" evidence="1">
    <location>
        <begin position="35"/>
        <end position="96"/>
    </location>
</feature>
<dbReference type="AlphaFoldDB" id="A0A4C1SUQ4"/>
<organism evidence="2 3">
    <name type="scientific">Eumeta variegata</name>
    <name type="common">Bagworm moth</name>
    <name type="synonym">Eumeta japonica</name>
    <dbReference type="NCBI Taxonomy" id="151549"/>
    <lineage>
        <taxon>Eukaryota</taxon>
        <taxon>Metazoa</taxon>
        <taxon>Ecdysozoa</taxon>
        <taxon>Arthropoda</taxon>
        <taxon>Hexapoda</taxon>
        <taxon>Insecta</taxon>
        <taxon>Pterygota</taxon>
        <taxon>Neoptera</taxon>
        <taxon>Endopterygota</taxon>
        <taxon>Lepidoptera</taxon>
        <taxon>Glossata</taxon>
        <taxon>Ditrysia</taxon>
        <taxon>Tineoidea</taxon>
        <taxon>Psychidae</taxon>
        <taxon>Oiketicinae</taxon>
        <taxon>Eumeta</taxon>
    </lineage>
</organism>
<keyword evidence="3" id="KW-1185">Reference proteome</keyword>
<reference evidence="2 3" key="1">
    <citation type="journal article" date="2019" name="Commun. Biol.">
        <title>The bagworm genome reveals a unique fibroin gene that provides high tensile strength.</title>
        <authorList>
            <person name="Kono N."/>
            <person name="Nakamura H."/>
            <person name="Ohtoshi R."/>
            <person name="Tomita M."/>
            <person name="Numata K."/>
            <person name="Arakawa K."/>
        </authorList>
    </citation>
    <scope>NUCLEOTIDE SEQUENCE [LARGE SCALE GENOMIC DNA]</scope>
</reference>
<evidence type="ECO:0000256" key="1">
    <source>
        <dbReference type="SAM" id="MobiDB-lite"/>
    </source>
</evidence>